<accession>A0A401FRD6</accession>
<name>A0A401FRD6_9BACT</name>
<dbReference type="AlphaFoldDB" id="A0A401FRD6"/>
<comment type="caution">
    <text evidence="2">The sequence shown here is derived from an EMBL/GenBank/DDBJ whole genome shotgun (WGS) entry which is preliminary data.</text>
</comment>
<evidence type="ECO:0000259" key="1">
    <source>
        <dbReference type="Pfam" id="PF12323"/>
    </source>
</evidence>
<reference evidence="3" key="1">
    <citation type="submission" date="2017-11" db="EMBL/GenBank/DDBJ databases">
        <authorList>
            <person name="Watanabe M."/>
            <person name="Kojima H."/>
        </authorList>
    </citation>
    <scope>NUCLEOTIDE SEQUENCE [LARGE SCALE GENOMIC DNA]</scope>
    <source>
        <strain evidence="3">Tokyo 01</strain>
    </source>
</reference>
<sequence>MDFVIRRAYKYRIYPTKAQISNPENQFSMCRHLYNRSLAERTDAYEKDGTAISYHQQQNSLPELKKKRPWYNPDLKEAPSESVIQEGSIHVEIVS</sequence>
<feature type="domain" description="Transposase putative helix-turn-helix" evidence="1">
    <location>
        <begin position="5"/>
        <end position="49"/>
    </location>
</feature>
<organism evidence="2 3">
    <name type="scientific">Desulfonema ishimotonii</name>
    <dbReference type="NCBI Taxonomy" id="45657"/>
    <lineage>
        <taxon>Bacteria</taxon>
        <taxon>Pseudomonadati</taxon>
        <taxon>Thermodesulfobacteriota</taxon>
        <taxon>Desulfobacteria</taxon>
        <taxon>Desulfobacterales</taxon>
        <taxon>Desulfococcaceae</taxon>
        <taxon>Desulfonema</taxon>
    </lineage>
</organism>
<evidence type="ECO:0000313" key="3">
    <source>
        <dbReference type="Proteomes" id="UP000288096"/>
    </source>
</evidence>
<dbReference type="Proteomes" id="UP000288096">
    <property type="component" value="Unassembled WGS sequence"/>
</dbReference>
<evidence type="ECO:0000313" key="2">
    <source>
        <dbReference type="EMBL" id="GBC59529.1"/>
    </source>
</evidence>
<dbReference type="RefSeq" id="WP_124327037.1">
    <property type="nucleotide sequence ID" value="NZ_BEXT01000001.1"/>
</dbReference>
<reference evidence="3" key="2">
    <citation type="submission" date="2019-01" db="EMBL/GenBank/DDBJ databases">
        <title>Genome sequence of Desulfonema ishimotonii strain Tokyo 01.</title>
        <authorList>
            <person name="Fukui M."/>
        </authorList>
    </citation>
    <scope>NUCLEOTIDE SEQUENCE [LARGE SCALE GENOMIC DNA]</scope>
    <source>
        <strain evidence="3">Tokyo 01</strain>
    </source>
</reference>
<dbReference type="EMBL" id="BEXT01000001">
    <property type="protein sequence ID" value="GBC59529.1"/>
    <property type="molecule type" value="Genomic_DNA"/>
</dbReference>
<protein>
    <recommendedName>
        <fullName evidence="1">Transposase putative helix-turn-helix domain-containing protein</fullName>
    </recommendedName>
</protein>
<dbReference type="Pfam" id="PF12323">
    <property type="entry name" value="HTH_OrfB_IS605"/>
    <property type="match status" value="1"/>
</dbReference>
<proteinExistence type="predicted"/>
<keyword evidence="3" id="KW-1185">Reference proteome</keyword>
<dbReference type="OrthoDB" id="5321019at2"/>
<gene>
    <name evidence="2" type="ORF">DENIS_0468</name>
</gene>
<dbReference type="InterPro" id="IPR021027">
    <property type="entry name" value="Transposase_put_HTH"/>
</dbReference>